<keyword evidence="6" id="KW-0808">Transferase</keyword>
<dbReference type="GO" id="GO:0006094">
    <property type="term" value="P:gluconeogenesis"/>
    <property type="evidence" value="ECO:0007669"/>
    <property type="project" value="UniProtKB-UniPathway"/>
</dbReference>
<accession>X1RYI1</accession>
<comment type="function">
    <text evidence="2">Catalyzes the phosphorylation of pyruvate to phosphoenolpyruvate.</text>
</comment>
<comment type="pathway">
    <text evidence="3">Carbohydrate biosynthesis; gluconeogenesis.</text>
</comment>
<dbReference type="InterPro" id="IPR002192">
    <property type="entry name" value="PPDK_AMP/ATP-bd"/>
</dbReference>
<evidence type="ECO:0000256" key="1">
    <source>
        <dbReference type="ARBA" id="ARBA00001946"/>
    </source>
</evidence>
<dbReference type="GO" id="GO:0046872">
    <property type="term" value="F:metal ion binding"/>
    <property type="evidence" value="ECO:0007669"/>
    <property type="project" value="UniProtKB-KW"/>
</dbReference>
<comment type="similarity">
    <text evidence="4">Belongs to the PEP-utilizing enzyme family.</text>
</comment>
<keyword evidence="9" id="KW-0418">Kinase</keyword>
<evidence type="ECO:0000313" key="15">
    <source>
        <dbReference type="EMBL" id="GAI68265.1"/>
    </source>
</evidence>
<gene>
    <name evidence="15" type="ORF">S12H4_11153</name>
</gene>
<evidence type="ECO:0000256" key="5">
    <source>
        <dbReference type="ARBA" id="ARBA00011996"/>
    </source>
</evidence>
<dbReference type="EC" id="2.7.9.2" evidence="5"/>
<evidence type="ECO:0000256" key="7">
    <source>
        <dbReference type="ARBA" id="ARBA00022723"/>
    </source>
</evidence>
<dbReference type="GO" id="GO:0008986">
    <property type="term" value="F:pyruvate, water dikinase activity"/>
    <property type="evidence" value="ECO:0007669"/>
    <property type="project" value="UniProtKB-EC"/>
</dbReference>
<evidence type="ECO:0000256" key="6">
    <source>
        <dbReference type="ARBA" id="ARBA00022679"/>
    </source>
</evidence>
<dbReference type="EMBL" id="BARW01004944">
    <property type="protein sequence ID" value="GAI68265.1"/>
    <property type="molecule type" value="Genomic_DNA"/>
</dbReference>
<dbReference type="AlphaFoldDB" id="X1RYI1"/>
<evidence type="ECO:0000256" key="10">
    <source>
        <dbReference type="ARBA" id="ARBA00022840"/>
    </source>
</evidence>
<dbReference type="UniPathway" id="UPA00138"/>
<evidence type="ECO:0000256" key="12">
    <source>
        <dbReference type="ARBA" id="ARBA00033470"/>
    </source>
</evidence>
<evidence type="ECO:0000259" key="14">
    <source>
        <dbReference type="Pfam" id="PF01326"/>
    </source>
</evidence>
<evidence type="ECO:0000256" key="4">
    <source>
        <dbReference type="ARBA" id="ARBA00007837"/>
    </source>
</evidence>
<keyword evidence="10" id="KW-0067">ATP-binding</keyword>
<keyword evidence="7" id="KW-0479">Metal-binding</keyword>
<protein>
    <recommendedName>
        <fullName evidence="5">pyruvate, water dikinase</fullName>
        <ecNumber evidence="5">2.7.9.2</ecNumber>
    </recommendedName>
    <alternativeName>
        <fullName evidence="12">Pyruvate, water dikinase</fullName>
    </alternativeName>
</protein>
<reference evidence="15" key="1">
    <citation type="journal article" date="2014" name="Front. Microbiol.">
        <title>High frequency of phylogenetically diverse reductive dehalogenase-homologous genes in deep subseafloor sedimentary metagenomes.</title>
        <authorList>
            <person name="Kawai M."/>
            <person name="Futagami T."/>
            <person name="Toyoda A."/>
            <person name="Takaki Y."/>
            <person name="Nishi S."/>
            <person name="Hori S."/>
            <person name="Arai W."/>
            <person name="Tsubouchi T."/>
            <person name="Morono Y."/>
            <person name="Uchiyama I."/>
            <person name="Ito T."/>
            <person name="Fujiyama A."/>
            <person name="Inagaki F."/>
            <person name="Takami H."/>
        </authorList>
    </citation>
    <scope>NUCLEOTIDE SEQUENCE</scope>
    <source>
        <strain evidence="15">Expedition CK06-06</strain>
    </source>
</reference>
<dbReference type="PANTHER" id="PTHR43030:SF1">
    <property type="entry name" value="PHOSPHOENOLPYRUVATE SYNTHASE"/>
    <property type="match status" value="1"/>
</dbReference>
<dbReference type="GO" id="GO:0005524">
    <property type="term" value="F:ATP binding"/>
    <property type="evidence" value="ECO:0007669"/>
    <property type="project" value="UniProtKB-KW"/>
</dbReference>
<dbReference type="InterPro" id="IPR006319">
    <property type="entry name" value="PEP_synth"/>
</dbReference>
<comment type="catalytic activity">
    <reaction evidence="13">
        <text>pyruvate + ATP + H2O = phosphoenolpyruvate + AMP + phosphate + 2 H(+)</text>
        <dbReference type="Rhea" id="RHEA:11364"/>
        <dbReference type="ChEBI" id="CHEBI:15361"/>
        <dbReference type="ChEBI" id="CHEBI:15377"/>
        <dbReference type="ChEBI" id="CHEBI:15378"/>
        <dbReference type="ChEBI" id="CHEBI:30616"/>
        <dbReference type="ChEBI" id="CHEBI:43474"/>
        <dbReference type="ChEBI" id="CHEBI:58702"/>
        <dbReference type="ChEBI" id="CHEBI:456215"/>
        <dbReference type="EC" id="2.7.9.2"/>
    </reaction>
</comment>
<evidence type="ECO:0000256" key="11">
    <source>
        <dbReference type="ARBA" id="ARBA00022842"/>
    </source>
</evidence>
<dbReference type="InterPro" id="IPR013815">
    <property type="entry name" value="ATP_grasp_subdomain_1"/>
</dbReference>
<keyword evidence="8" id="KW-0547">Nucleotide-binding</keyword>
<dbReference type="Gene3D" id="3.30.1490.20">
    <property type="entry name" value="ATP-grasp fold, A domain"/>
    <property type="match status" value="1"/>
</dbReference>
<dbReference type="Gene3D" id="3.30.470.20">
    <property type="entry name" value="ATP-grasp fold, B domain"/>
    <property type="match status" value="1"/>
</dbReference>
<dbReference type="PANTHER" id="PTHR43030">
    <property type="entry name" value="PHOSPHOENOLPYRUVATE SYNTHASE"/>
    <property type="match status" value="1"/>
</dbReference>
<keyword evidence="11" id="KW-0460">Magnesium</keyword>
<evidence type="ECO:0000256" key="2">
    <source>
        <dbReference type="ARBA" id="ARBA00002988"/>
    </source>
</evidence>
<feature type="non-terminal residue" evidence="15">
    <location>
        <position position="193"/>
    </location>
</feature>
<name>X1RYI1_9ZZZZ</name>
<feature type="domain" description="Pyruvate phosphate dikinase AMP/ATP-binding" evidence="14">
    <location>
        <begin position="3"/>
        <end position="193"/>
    </location>
</feature>
<evidence type="ECO:0000256" key="3">
    <source>
        <dbReference type="ARBA" id="ARBA00004742"/>
    </source>
</evidence>
<comment type="cofactor">
    <cofactor evidence="1">
        <name>Mg(2+)</name>
        <dbReference type="ChEBI" id="CHEBI:18420"/>
    </cofactor>
</comment>
<organism evidence="15">
    <name type="scientific">marine sediment metagenome</name>
    <dbReference type="NCBI Taxonomy" id="412755"/>
    <lineage>
        <taxon>unclassified sequences</taxon>
        <taxon>metagenomes</taxon>
        <taxon>ecological metagenomes</taxon>
    </lineage>
</organism>
<evidence type="ECO:0000256" key="13">
    <source>
        <dbReference type="ARBA" id="ARBA00047700"/>
    </source>
</evidence>
<comment type="caution">
    <text evidence="15">The sequence shown here is derived from an EMBL/GenBank/DDBJ whole genome shotgun (WGS) entry which is preliminary data.</text>
</comment>
<proteinExistence type="inferred from homology"/>
<dbReference type="SUPFAM" id="SSF56059">
    <property type="entry name" value="Glutathione synthetase ATP-binding domain-like"/>
    <property type="match status" value="1"/>
</dbReference>
<evidence type="ECO:0000256" key="8">
    <source>
        <dbReference type="ARBA" id="ARBA00022741"/>
    </source>
</evidence>
<sequence length="193" mass="20754">MLPELADEIKKSYREMGGGLVAVRSSATAEDLPEASFAGQQSTFLNVEGEEAVVAAVQGCWTSLFEARAIFYREQQGFEHFEVGIAVPVQRMVQSEASGVMFTLEPVSSDTSKIAIEAGLGLGETIVSGSVTPDTYIVDKDGLKISKKEIAAQEWKLVRSEGGKGEEANVKVILTPEEQAQQKISDEDIIALA</sequence>
<evidence type="ECO:0000256" key="9">
    <source>
        <dbReference type="ARBA" id="ARBA00022777"/>
    </source>
</evidence>
<dbReference type="Pfam" id="PF01326">
    <property type="entry name" value="PPDK_N"/>
    <property type="match status" value="1"/>
</dbReference>